<dbReference type="Proteomes" id="UP000789738">
    <property type="component" value="Unassembled WGS sequence"/>
</dbReference>
<evidence type="ECO:0000313" key="3">
    <source>
        <dbReference type="EMBL" id="CAI3540104.1"/>
    </source>
</evidence>
<reference evidence="2" key="1">
    <citation type="submission" date="2021-10" db="EMBL/GenBank/DDBJ databases">
        <authorList>
            <person name="Mesa V."/>
        </authorList>
    </citation>
    <scope>NUCLEOTIDE SEQUENCE</scope>
    <source>
        <strain evidence="2">CC3_PB</strain>
    </source>
</reference>
<dbReference type="EMBL" id="CAKJVE010000004">
    <property type="protein sequence ID" value="CAG9703985.1"/>
    <property type="molecule type" value="Genomic_DNA"/>
</dbReference>
<dbReference type="RefSeq" id="WP_125148016.1">
    <property type="nucleotide sequence ID" value="NZ_CAKJVE010000004.1"/>
</dbReference>
<dbReference type="EMBL" id="CAKJVE010000004">
    <property type="protein sequence ID" value="CAG9703746.1"/>
    <property type="molecule type" value="Genomic_DNA"/>
</dbReference>
<gene>
    <name evidence="3" type="ORF">CNEO2_1170004</name>
    <name evidence="1" type="ORF">CNEO_40794</name>
    <name evidence="2" type="ORF">CNEO_40893</name>
</gene>
<evidence type="ECO:0000313" key="4">
    <source>
        <dbReference type="Proteomes" id="UP000789738"/>
    </source>
</evidence>
<organism evidence="2 4">
    <name type="scientific">Clostridium neonatale</name>
    <dbReference type="NCBI Taxonomy" id="137838"/>
    <lineage>
        <taxon>Bacteria</taxon>
        <taxon>Bacillati</taxon>
        <taxon>Bacillota</taxon>
        <taxon>Clostridia</taxon>
        <taxon>Eubacteriales</taxon>
        <taxon>Clostridiaceae</taxon>
        <taxon>Clostridium</taxon>
    </lineage>
</organism>
<name>A0AA86MMI0_9CLOT</name>
<reference evidence="3" key="2">
    <citation type="submission" date="2022-10" db="EMBL/GenBank/DDBJ databases">
        <authorList>
            <person name="Aires J."/>
            <person name="Mesa V."/>
        </authorList>
    </citation>
    <scope>NUCLEOTIDE SEQUENCE</scope>
    <source>
        <strain evidence="3">Clostridium neonatale JD116</strain>
    </source>
</reference>
<accession>A0AA86MMI0</accession>
<evidence type="ECO:0000313" key="1">
    <source>
        <dbReference type="EMBL" id="CAG9703746.1"/>
    </source>
</evidence>
<sequence length="85" mass="10162">MKENEKVISSKVTNKDIVIRIPKEFVINDFNEMVEGFKVKGNRKSKFIEEFTQQLTEYMENNDTFSEIYDELISNEDIVKEIEEY</sequence>
<evidence type="ECO:0000313" key="2">
    <source>
        <dbReference type="EMBL" id="CAG9703985.1"/>
    </source>
</evidence>
<dbReference type="Proteomes" id="UP001189143">
    <property type="component" value="Unassembled WGS sequence"/>
</dbReference>
<dbReference type="AlphaFoldDB" id="A0AA86MMI0"/>
<proteinExistence type="predicted"/>
<comment type="caution">
    <text evidence="2">The sequence shown here is derived from an EMBL/GenBank/DDBJ whole genome shotgun (WGS) entry which is preliminary data.</text>
</comment>
<dbReference type="EMBL" id="CAMTCP010000019">
    <property type="protein sequence ID" value="CAI3540104.1"/>
    <property type="molecule type" value="Genomic_DNA"/>
</dbReference>
<protein>
    <submittedName>
        <fullName evidence="2">Uncharacterized protein</fullName>
    </submittedName>
</protein>